<evidence type="ECO:0000313" key="3">
    <source>
        <dbReference type="EMBL" id="MES1919186.1"/>
    </source>
</evidence>
<keyword evidence="1" id="KW-0677">Repeat</keyword>
<reference evidence="3 4" key="1">
    <citation type="journal article" date="2024" name="BMC Biol.">
        <title>Comparative genomics of Ascetosporea gives new insight into the evolutionary basis for animal parasitism in Rhizaria.</title>
        <authorList>
            <person name="Hiltunen Thoren M."/>
            <person name="Onut-Brannstrom I."/>
            <person name="Alfjorden A."/>
            <person name="Peckova H."/>
            <person name="Swords F."/>
            <person name="Hooper C."/>
            <person name="Holzer A.S."/>
            <person name="Bass D."/>
            <person name="Burki F."/>
        </authorList>
    </citation>
    <scope>NUCLEOTIDE SEQUENCE [LARGE SCALE GENOMIC DNA]</scope>
    <source>
        <strain evidence="3">20-A016</strain>
    </source>
</reference>
<comment type="caution">
    <text evidence="3">The sequence shown here is derived from an EMBL/GenBank/DDBJ whole genome shotgun (WGS) entry which is preliminary data.</text>
</comment>
<dbReference type="EMBL" id="JBDODL010000220">
    <property type="protein sequence ID" value="MES1919186.1"/>
    <property type="molecule type" value="Genomic_DNA"/>
</dbReference>
<protein>
    <submittedName>
        <fullName evidence="3">Uncharacterized protein</fullName>
    </submittedName>
</protein>
<sequence length="189" mass="22346">MSRSKAELTDPKKMARALSQFEVIEAYWNDESVLLEDRKKGFWTGMWTTGSRWQRSESLAKAHLRLGFYWNALTVFERFEDWKPVATCLLHANRLADVEEVANREIKRGNKEHELLLFLGHATAQPHFYEQCWEASEFRCSEAKRCLGHIEFKNENVSLQTFCQNEKYFLNFASSKISGKRRWSIMKKR</sequence>
<accession>A0ABV2AHN4</accession>
<keyword evidence="2" id="KW-0802">TPR repeat</keyword>
<dbReference type="PANTHER" id="PTHR16193">
    <property type="entry name" value="TETRATRICOPEPTIDE REPEAT PROTEIN 27"/>
    <property type="match status" value="1"/>
</dbReference>
<evidence type="ECO:0000313" key="4">
    <source>
        <dbReference type="Proteomes" id="UP001439008"/>
    </source>
</evidence>
<evidence type="ECO:0000256" key="1">
    <source>
        <dbReference type="ARBA" id="ARBA00022737"/>
    </source>
</evidence>
<gene>
    <name evidence="3" type="ORF">MHBO_001049</name>
</gene>
<name>A0ABV2AHN4_9EUKA</name>
<dbReference type="PANTHER" id="PTHR16193:SF0">
    <property type="entry name" value="TETRATRICOPEPTIDE REPEAT PROTEIN 27"/>
    <property type="match status" value="1"/>
</dbReference>
<organism evidence="3 4">
    <name type="scientific">Bonamia ostreae</name>
    <dbReference type="NCBI Taxonomy" id="126728"/>
    <lineage>
        <taxon>Eukaryota</taxon>
        <taxon>Sar</taxon>
        <taxon>Rhizaria</taxon>
        <taxon>Endomyxa</taxon>
        <taxon>Ascetosporea</taxon>
        <taxon>Haplosporida</taxon>
        <taxon>Bonamia</taxon>
    </lineage>
</organism>
<dbReference type="InterPro" id="IPR044244">
    <property type="entry name" value="TTC27/Emw1"/>
</dbReference>
<keyword evidence="4" id="KW-1185">Reference proteome</keyword>
<proteinExistence type="predicted"/>
<evidence type="ECO:0000256" key="2">
    <source>
        <dbReference type="ARBA" id="ARBA00022803"/>
    </source>
</evidence>
<dbReference type="Proteomes" id="UP001439008">
    <property type="component" value="Unassembled WGS sequence"/>
</dbReference>